<accession>A0A2P2DG63</accession>
<gene>
    <name evidence="2" type="ORF">LPTSP2_29150</name>
</gene>
<evidence type="ECO:0000256" key="1">
    <source>
        <dbReference type="SAM" id="Phobius"/>
    </source>
</evidence>
<dbReference type="Proteomes" id="UP000245206">
    <property type="component" value="Unassembled WGS sequence"/>
</dbReference>
<evidence type="ECO:0000313" key="3">
    <source>
        <dbReference type="Proteomes" id="UP000245206"/>
    </source>
</evidence>
<comment type="caution">
    <text evidence="2">The sequence shown here is derived from an EMBL/GenBank/DDBJ whole genome shotgun (WGS) entry which is preliminary data.</text>
</comment>
<sequence length="200" mass="22353">MKSENSNSFNRFQNSLVFTMICFAYSSLFLWEPLIAKEPPNQITFTEGGIQKTFYRNSNLEAEFIEPSQANSSQNKSLGNVKVKGGWNLRQVGKPLLSQQQGKSNIPTKVTEVYNTGVGYGPNIVLPGIIIVTFKNDQSNESISKLAQKYKIVFLQQFTPRIVSFQTEPGYLSVEIANELLSEGIVSEAYPETAVEKVLK</sequence>
<keyword evidence="3" id="KW-1185">Reference proteome</keyword>
<feature type="transmembrane region" description="Helical" evidence="1">
    <location>
        <begin position="12"/>
        <end position="31"/>
    </location>
</feature>
<dbReference type="RefSeq" id="WP_245918447.1">
    <property type="nucleotide sequence ID" value="NZ_BFAZ01000009.1"/>
</dbReference>
<evidence type="ECO:0000313" key="2">
    <source>
        <dbReference type="EMBL" id="GBF43612.1"/>
    </source>
</evidence>
<keyword evidence="1" id="KW-0812">Transmembrane</keyword>
<reference evidence="3" key="1">
    <citation type="journal article" date="2019" name="Microbiol. Immunol.">
        <title>Molecular and phenotypic characterization of Leptospira johnsonii sp. nov., Leptospira ellinghausenii sp. nov. and Leptospira ryugenii sp. nov. isolated from soil and water in Japan.</title>
        <authorList>
            <person name="Masuzawa T."/>
            <person name="Saito M."/>
            <person name="Nakao R."/>
            <person name="Nikaido Y."/>
            <person name="Matsumoto M."/>
            <person name="Ogawa M."/>
            <person name="Yokoyama M."/>
            <person name="Hidaka Y."/>
            <person name="Tomita J."/>
            <person name="Sakakibara K."/>
            <person name="Suzuki K."/>
            <person name="Yasuda S."/>
            <person name="Sato H."/>
            <person name="Yamaguchi M."/>
            <person name="Yoshida S.I."/>
            <person name="Koizumi N."/>
            <person name="Kawamura Y."/>
        </authorList>
    </citation>
    <scope>NUCLEOTIDE SEQUENCE [LARGE SCALE GENOMIC DNA]</scope>
    <source>
        <strain evidence="3">E18</strain>
    </source>
</reference>
<organism evidence="2 3">
    <name type="scientific">Leptospira ellinghausenii</name>
    <dbReference type="NCBI Taxonomy" id="1917822"/>
    <lineage>
        <taxon>Bacteria</taxon>
        <taxon>Pseudomonadati</taxon>
        <taxon>Spirochaetota</taxon>
        <taxon>Spirochaetia</taxon>
        <taxon>Leptospirales</taxon>
        <taxon>Leptospiraceae</taxon>
        <taxon>Leptospira</taxon>
    </lineage>
</organism>
<dbReference type="AlphaFoldDB" id="A0A2P2DG63"/>
<keyword evidence="1" id="KW-1133">Transmembrane helix</keyword>
<name>A0A2P2DG63_9LEPT</name>
<dbReference type="EMBL" id="BFAZ01000009">
    <property type="protein sequence ID" value="GBF43612.1"/>
    <property type="molecule type" value="Genomic_DNA"/>
</dbReference>
<proteinExistence type="predicted"/>
<keyword evidence="1" id="KW-0472">Membrane</keyword>
<protein>
    <submittedName>
        <fullName evidence="2">Uncharacterized protein</fullName>
    </submittedName>
</protein>